<dbReference type="OrthoDB" id="43171at2759"/>
<proteinExistence type="predicted"/>
<organism evidence="2 3">
    <name type="scientific">Seminavis robusta</name>
    <dbReference type="NCBI Taxonomy" id="568900"/>
    <lineage>
        <taxon>Eukaryota</taxon>
        <taxon>Sar</taxon>
        <taxon>Stramenopiles</taxon>
        <taxon>Ochrophyta</taxon>
        <taxon>Bacillariophyta</taxon>
        <taxon>Bacillariophyceae</taxon>
        <taxon>Bacillariophycidae</taxon>
        <taxon>Naviculales</taxon>
        <taxon>Naviculaceae</taxon>
        <taxon>Seminavis</taxon>
    </lineage>
</organism>
<gene>
    <name evidence="2" type="ORF">SEMRO_231_G093670.1</name>
</gene>
<protein>
    <submittedName>
        <fullName evidence="2">Uncharacterized protein</fullName>
    </submittedName>
</protein>
<evidence type="ECO:0000313" key="3">
    <source>
        <dbReference type="Proteomes" id="UP001153069"/>
    </source>
</evidence>
<comment type="caution">
    <text evidence="2">The sequence shown here is derived from an EMBL/GenBank/DDBJ whole genome shotgun (WGS) entry which is preliminary data.</text>
</comment>
<keyword evidence="1" id="KW-0732">Signal</keyword>
<accession>A0A9N8DMT9</accession>
<dbReference type="AlphaFoldDB" id="A0A9N8DMT9"/>
<keyword evidence="3" id="KW-1185">Reference proteome</keyword>
<reference evidence="2" key="1">
    <citation type="submission" date="2020-06" db="EMBL/GenBank/DDBJ databases">
        <authorList>
            <consortium name="Plant Systems Biology data submission"/>
        </authorList>
    </citation>
    <scope>NUCLEOTIDE SEQUENCE</scope>
    <source>
        <strain evidence="2">D6</strain>
    </source>
</reference>
<feature type="signal peptide" evidence="1">
    <location>
        <begin position="1"/>
        <end position="25"/>
    </location>
</feature>
<evidence type="ECO:0000256" key="1">
    <source>
        <dbReference type="SAM" id="SignalP"/>
    </source>
</evidence>
<dbReference type="Proteomes" id="UP001153069">
    <property type="component" value="Unassembled WGS sequence"/>
</dbReference>
<name>A0A9N8DMT9_9STRA</name>
<feature type="chain" id="PRO_5040479604" evidence="1">
    <location>
        <begin position="26"/>
        <end position="756"/>
    </location>
</feature>
<dbReference type="EMBL" id="CAICTM010000230">
    <property type="protein sequence ID" value="CAB9505449.1"/>
    <property type="molecule type" value="Genomic_DNA"/>
</dbReference>
<sequence length="756" mass="86166">MVSSQSSVLSLFLVACGLLMLGARSQQHVQQRTTSRKSGSIRRNLGADCEKTCKNAPFKDLEYFDGDVLLKPEEMLGRLKRHRKMWVEEQLKKDYGDENYNNMFEPMELQTEEEVQVSAGRQRIFQDPAILPKTKRPDRETLPTEGPAWSRMVRKIQMKVLQVQLGVLEERKNAHPICLDDCANANDEQISKRRFLDKIKPSGGFYSKFIWATGGHSASAGHGNLFRESYTANMDRALTPILASIGLDFEARNYAMGGTDSAEEVALCWNSIFGRDVDAISWDYGMTDGHDLWKVTMYAYKAAGISRIKDSESLSQPGNIGHRPAFFPIHQQGGVNMVAETMQNLGMASLAYNDVYMREKILSVVPDMFALNDQQIESTPKYVQYLKCEGKIESGDPGCHDNKFNNSVCDNRKARTSWHPGWKYHALMGNLMAMTFLDLFEDALQGLIDMEWDVAGDDLDAAKKIVLDKLQSLDQQEQEDYDGIFSKPMPEEFTPHIQRWWSESRRAHLQDMPVEDFFKETSFCHSALLPSEIRFKGLVTENFTSVGTIMDQSFEEGTSWKPIFKSENRHFGGESEPVPYEDPNPEKNNGIMRLVREDGQRQECEEYVNLDYKDYFYAGSVADWQTLVLPNDSEKKYYTEFDAAKSKGWILVCLTRCDWGRCPESDIHSYFGWERPRLREGEEPPSAEEIAKKGTVEMTINGVPVTEASDMHTCYSLKHKDGHVWKPNSNGQYEIKTRITGAESHAFIRFSAVVLI</sequence>
<evidence type="ECO:0000313" key="2">
    <source>
        <dbReference type="EMBL" id="CAB9505449.1"/>
    </source>
</evidence>